<reference evidence="2" key="1">
    <citation type="submission" date="2020-05" db="EMBL/GenBank/DDBJ databases">
        <title>Genomic insights into acetone-butanol-ethanol (ABE) fermentation by sequencing solventogenic clostridia strains.</title>
        <authorList>
            <person name="Brown S."/>
        </authorList>
    </citation>
    <scope>NUCLEOTIDE SEQUENCE</scope>
    <source>
        <strain evidence="2">DJ126</strain>
    </source>
</reference>
<dbReference type="EMBL" id="JABSXK010000001">
    <property type="protein sequence ID" value="NRV07640.1"/>
    <property type="molecule type" value="Genomic_DNA"/>
</dbReference>
<evidence type="ECO:0000313" key="3">
    <source>
        <dbReference type="Proteomes" id="UP000821656"/>
    </source>
</evidence>
<dbReference type="Pfam" id="PF18903">
    <property type="entry name" value="DUF5659"/>
    <property type="match status" value="1"/>
</dbReference>
<proteinExistence type="predicted"/>
<dbReference type="AlphaFoldDB" id="A0A9Q5CC04"/>
<gene>
    <name evidence="2" type="ORF">DFH45_000603</name>
</gene>
<protein>
    <recommendedName>
        <fullName evidence="1">DUF5659 domain-containing protein</fullName>
    </recommendedName>
</protein>
<comment type="caution">
    <text evidence="2">The sequence shown here is derived from an EMBL/GenBank/DDBJ whole genome shotgun (WGS) entry which is preliminary data.</text>
</comment>
<dbReference type="InterPro" id="IPR043718">
    <property type="entry name" value="DUF5659"/>
</dbReference>
<dbReference type="RefSeq" id="WP_077305469.1">
    <property type="nucleotide sequence ID" value="NZ_CP016090.1"/>
</dbReference>
<accession>A0A9Q5CC04</accession>
<sequence>METPITKFVKTQKLAGYLMLHGFKFLRKDDDRNKADCYIYIFKNEEGIEEAINRYKVEYGRKEN</sequence>
<name>A0A9Q5CC04_CLOBE</name>
<evidence type="ECO:0000313" key="2">
    <source>
        <dbReference type="EMBL" id="NRV07640.1"/>
    </source>
</evidence>
<dbReference type="Proteomes" id="UP000821656">
    <property type="component" value="Unassembled WGS sequence"/>
</dbReference>
<evidence type="ECO:0000259" key="1">
    <source>
        <dbReference type="Pfam" id="PF18903"/>
    </source>
</evidence>
<feature type="domain" description="DUF5659" evidence="1">
    <location>
        <begin position="10"/>
        <end position="56"/>
    </location>
</feature>
<organism evidence="2 3">
    <name type="scientific">Clostridium beijerinckii</name>
    <name type="common">Clostridium MP</name>
    <dbReference type="NCBI Taxonomy" id="1520"/>
    <lineage>
        <taxon>Bacteria</taxon>
        <taxon>Bacillati</taxon>
        <taxon>Bacillota</taxon>
        <taxon>Clostridia</taxon>
        <taxon>Eubacteriales</taxon>
        <taxon>Clostridiaceae</taxon>
        <taxon>Clostridium</taxon>
    </lineage>
</organism>